<feature type="domain" description="SPOR" evidence="3">
    <location>
        <begin position="231"/>
        <end position="309"/>
    </location>
</feature>
<dbReference type="Pfam" id="PF05036">
    <property type="entry name" value="SPOR"/>
    <property type="match status" value="1"/>
</dbReference>
<dbReference type="GO" id="GO:0042834">
    <property type="term" value="F:peptidoglycan binding"/>
    <property type="evidence" value="ECO:0007669"/>
    <property type="project" value="InterPro"/>
</dbReference>
<dbReference type="KEGG" id="lem:LEN_4694"/>
<dbReference type="Proteomes" id="UP000218824">
    <property type="component" value="Chromosome"/>
</dbReference>
<dbReference type="PANTHER" id="PTHR38687">
    <property type="entry name" value="CELL DIVISION PROTEIN DEDD-RELATED"/>
    <property type="match status" value="1"/>
</dbReference>
<keyword evidence="2" id="KW-0812">Transmembrane</keyword>
<proteinExistence type="predicted"/>
<dbReference type="GeneID" id="83066470"/>
<dbReference type="SUPFAM" id="SSF110997">
    <property type="entry name" value="Sporulation related repeat"/>
    <property type="match status" value="1"/>
</dbReference>
<evidence type="ECO:0000313" key="4">
    <source>
        <dbReference type="EMBL" id="BAW00182.1"/>
    </source>
</evidence>
<sequence length="310" mass="31824">MAARRGKSQAKRNHQSNDGLPGWVWGVLGLLLGVLLILVVPKYLKSDGKGDGFFRPQPNPDAQPAAVSAEEESVAPEGNAKPARTEAAQAKAGKPDKGGKPKDGPEYDFYTLLPGREVEMSDAELAATEAAEEQRRAAQQRRAGQTAAAHPNPDAAQPRTAAQTQAPATANLPKPVDTIAPAPSRPPTQVATATPPSSTVTPKPPTVSATQGGAGTPAAAATTASAAAAAVSDNTRYLLQAGAFQASGQAEEMKAKIAMLGLGARVESAQIGDKTVYRVRMGPYGTAGDLADAKRKLADGGLPGMAIKVQ</sequence>
<feature type="compositionally biased region" description="Low complexity" evidence="1">
    <location>
        <begin position="190"/>
        <end position="217"/>
    </location>
</feature>
<dbReference type="InterPro" id="IPR007730">
    <property type="entry name" value="SPOR-like_dom"/>
</dbReference>
<feature type="transmembrane region" description="Helical" evidence="2">
    <location>
        <begin position="20"/>
        <end position="40"/>
    </location>
</feature>
<dbReference type="GO" id="GO:0032506">
    <property type="term" value="P:cytokinetic process"/>
    <property type="evidence" value="ECO:0007669"/>
    <property type="project" value="TreeGrafter"/>
</dbReference>
<protein>
    <recommendedName>
        <fullName evidence="3">SPOR domain-containing protein</fullName>
    </recommendedName>
</protein>
<evidence type="ECO:0000256" key="1">
    <source>
        <dbReference type="SAM" id="MobiDB-lite"/>
    </source>
</evidence>
<evidence type="ECO:0000313" key="5">
    <source>
        <dbReference type="Proteomes" id="UP000218824"/>
    </source>
</evidence>
<dbReference type="RefSeq" id="WP_096382237.1">
    <property type="nucleotide sequence ID" value="NZ_AP014940.1"/>
</dbReference>
<dbReference type="AlphaFoldDB" id="A0AAU9BC77"/>
<dbReference type="GO" id="GO:0032153">
    <property type="term" value="C:cell division site"/>
    <property type="evidence" value="ECO:0007669"/>
    <property type="project" value="TreeGrafter"/>
</dbReference>
<name>A0AAU9BC77_LYSEN</name>
<feature type="region of interest" description="Disordered" evidence="1">
    <location>
        <begin position="123"/>
        <end position="217"/>
    </location>
</feature>
<reference evidence="4 5" key="1">
    <citation type="journal article" date="2017" name="DNA Res.">
        <title>Complete genome sequence and expression profile of the commercial lytic enzyme producer Lysobacter enzymogenes M497-1.</title>
        <authorList>
            <person name="Takami H."/>
            <person name="Toyoda A."/>
            <person name="Uchiyama I."/>
            <person name="Itoh T."/>
            <person name="Takaki Y."/>
            <person name="Arai W."/>
            <person name="Nishi S."/>
            <person name="Kawai M."/>
            <person name="Shinya K."/>
            <person name="Ikeda H."/>
        </authorList>
    </citation>
    <scope>NUCLEOTIDE SEQUENCE [LARGE SCALE GENOMIC DNA]</scope>
    <source>
        <strain evidence="4 5">M497-1</strain>
    </source>
</reference>
<dbReference type="PANTHER" id="PTHR38687:SF1">
    <property type="entry name" value="CELL DIVISION PROTEIN DEDD"/>
    <property type="match status" value="1"/>
</dbReference>
<evidence type="ECO:0000256" key="2">
    <source>
        <dbReference type="SAM" id="Phobius"/>
    </source>
</evidence>
<dbReference type="Gene3D" id="3.30.70.1070">
    <property type="entry name" value="Sporulation related repeat"/>
    <property type="match status" value="1"/>
</dbReference>
<dbReference type="InterPro" id="IPR036680">
    <property type="entry name" value="SPOR-like_sf"/>
</dbReference>
<evidence type="ECO:0000259" key="3">
    <source>
        <dbReference type="PROSITE" id="PS51724"/>
    </source>
</evidence>
<feature type="compositionally biased region" description="Low complexity" evidence="1">
    <location>
        <begin position="140"/>
        <end position="170"/>
    </location>
</feature>
<accession>A0AAU9BC77</accession>
<dbReference type="PROSITE" id="PS51724">
    <property type="entry name" value="SPOR"/>
    <property type="match status" value="1"/>
</dbReference>
<dbReference type="InterPro" id="IPR052521">
    <property type="entry name" value="Cell_div_SPOR-domain"/>
</dbReference>
<gene>
    <name evidence="4" type="ORF">LEN_4694</name>
</gene>
<keyword evidence="2" id="KW-1133">Transmembrane helix</keyword>
<keyword evidence="2" id="KW-0472">Membrane</keyword>
<dbReference type="GO" id="GO:0030428">
    <property type="term" value="C:cell septum"/>
    <property type="evidence" value="ECO:0007669"/>
    <property type="project" value="TreeGrafter"/>
</dbReference>
<feature type="region of interest" description="Disordered" evidence="1">
    <location>
        <begin position="54"/>
        <end position="109"/>
    </location>
</feature>
<organism evidence="4 5">
    <name type="scientific">Lysobacter enzymogenes</name>
    <dbReference type="NCBI Taxonomy" id="69"/>
    <lineage>
        <taxon>Bacteria</taxon>
        <taxon>Pseudomonadati</taxon>
        <taxon>Pseudomonadota</taxon>
        <taxon>Gammaproteobacteria</taxon>
        <taxon>Lysobacterales</taxon>
        <taxon>Lysobacteraceae</taxon>
        <taxon>Lysobacter</taxon>
    </lineage>
</organism>
<feature type="compositionally biased region" description="Basic and acidic residues" evidence="1">
    <location>
        <begin position="93"/>
        <end position="105"/>
    </location>
</feature>
<dbReference type="EMBL" id="AP014940">
    <property type="protein sequence ID" value="BAW00182.1"/>
    <property type="molecule type" value="Genomic_DNA"/>
</dbReference>